<dbReference type="GO" id="GO:0009097">
    <property type="term" value="P:isoleucine biosynthetic process"/>
    <property type="evidence" value="ECO:0007669"/>
    <property type="project" value="TreeGrafter"/>
</dbReference>
<evidence type="ECO:0000256" key="1">
    <source>
        <dbReference type="ARBA" id="ARBA00001964"/>
    </source>
</evidence>
<dbReference type="InterPro" id="IPR012001">
    <property type="entry name" value="Thiamin_PyroP_enz_TPP-bd_dom"/>
</dbReference>
<dbReference type="GO" id="GO:0005948">
    <property type="term" value="C:acetolactate synthase complex"/>
    <property type="evidence" value="ECO:0007669"/>
    <property type="project" value="TreeGrafter"/>
</dbReference>
<dbReference type="AlphaFoldDB" id="A0A382M579"/>
<accession>A0A382M579</accession>
<organism evidence="4">
    <name type="scientific">marine metagenome</name>
    <dbReference type="NCBI Taxonomy" id="408172"/>
    <lineage>
        <taxon>unclassified sequences</taxon>
        <taxon>metagenomes</taxon>
        <taxon>ecological metagenomes</taxon>
    </lineage>
</organism>
<dbReference type="PANTHER" id="PTHR18968:SF166">
    <property type="entry name" value="2-HYDROXYACYL-COA LYASE 2"/>
    <property type="match status" value="1"/>
</dbReference>
<dbReference type="GO" id="GO:0030976">
    <property type="term" value="F:thiamine pyrophosphate binding"/>
    <property type="evidence" value="ECO:0007669"/>
    <property type="project" value="InterPro"/>
</dbReference>
<dbReference type="GO" id="GO:0009099">
    <property type="term" value="P:L-valine biosynthetic process"/>
    <property type="evidence" value="ECO:0007669"/>
    <property type="project" value="TreeGrafter"/>
</dbReference>
<protein>
    <recommendedName>
        <fullName evidence="3">Thiamine pyrophosphate enzyme N-terminal TPP-binding domain-containing protein</fullName>
    </recommendedName>
</protein>
<dbReference type="Pfam" id="PF02776">
    <property type="entry name" value="TPP_enzyme_N"/>
    <property type="match status" value="1"/>
</dbReference>
<dbReference type="GO" id="GO:0003984">
    <property type="term" value="F:acetolactate synthase activity"/>
    <property type="evidence" value="ECO:0007669"/>
    <property type="project" value="TreeGrafter"/>
</dbReference>
<proteinExistence type="inferred from homology"/>
<comment type="similarity">
    <text evidence="2">Belongs to the TPP enzyme family.</text>
</comment>
<dbReference type="InterPro" id="IPR045229">
    <property type="entry name" value="TPP_enz"/>
</dbReference>
<evidence type="ECO:0000259" key="3">
    <source>
        <dbReference type="Pfam" id="PF02776"/>
    </source>
</evidence>
<dbReference type="Gene3D" id="3.40.50.970">
    <property type="match status" value="1"/>
</dbReference>
<dbReference type="InterPro" id="IPR029061">
    <property type="entry name" value="THDP-binding"/>
</dbReference>
<comment type="cofactor">
    <cofactor evidence="1">
        <name>thiamine diphosphate</name>
        <dbReference type="ChEBI" id="CHEBI:58937"/>
    </cofactor>
</comment>
<dbReference type="GO" id="GO:0050660">
    <property type="term" value="F:flavin adenine dinucleotide binding"/>
    <property type="evidence" value="ECO:0007669"/>
    <property type="project" value="TreeGrafter"/>
</dbReference>
<reference evidence="4" key="1">
    <citation type="submission" date="2018-05" db="EMBL/GenBank/DDBJ databases">
        <authorList>
            <person name="Lanie J.A."/>
            <person name="Ng W.-L."/>
            <person name="Kazmierczak K.M."/>
            <person name="Andrzejewski T.M."/>
            <person name="Davidsen T.M."/>
            <person name="Wayne K.J."/>
            <person name="Tettelin H."/>
            <person name="Glass J.I."/>
            <person name="Rusch D."/>
            <person name="Podicherti R."/>
            <person name="Tsui H.-C.T."/>
            <person name="Winkler M.E."/>
        </authorList>
    </citation>
    <scope>NUCLEOTIDE SEQUENCE</scope>
</reference>
<dbReference type="EMBL" id="UINC01090690">
    <property type="protein sequence ID" value="SVC42857.1"/>
    <property type="molecule type" value="Genomic_DNA"/>
</dbReference>
<name>A0A382M579_9ZZZZ</name>
<dbReference type="CDD" id="cd07035">
    <property type="entry name" value="TPP_PYR_POX_like"/>
    <property type="match status" value="1"/>
</dbReference>
<feature type="domain" description="Thiamine pyrophosphate enzyme N-terminal TPP-binding" evidence="3">
    <location>
        <begin position="2"/>
        <end position="119"/>
    </location>
</feature>
<dbReference type="PANTHER" id="PTHR18968">
    <property type="entry name" value="THIAMINE PYROPHOSPHATE ENZYMES"/>
    <property type="match status" value="1"/>
</dbReference>
<sequence>MLTQWLFEAGYTHCFFVAGGNIMHILDSLRKKMIMIPFVHEVAGTIGCEYFNLSSKKKNLRQRAFSLVTAGPGITNATTGVAGSNIESRELLIIGGQVKTSDLSKGLRQRGIQEVDGKSIMEPITKLS</sequence>
<dbReference type="SUPFAM" id="SSF52518">
    <property type="entry name" value="Thiamin diphosphate-binding fold (THDP-binding)"/>
    <property type="match status" value="1"/>
</dbReference>
<feature type="non-terminal residue" evidence="4">
    <location>
        <position position="128"/>
    </location>
</feature>
<gene>
    <name evidence="4" type="ORF">METZ01_LOCUS295711</name>
</gene>
<evidence type="ECO:0000256" key="2">
    <source>
        <dbReference type="ARBA" id="ARBA00007812"/>
    </source>
</evidence>
<evidence type="ECO:0000313" key="4">
    <source>
        <dbReference type="EMBL" id="SVC42857.1"/>
    </source>
</evidence>